<comment type="catalytic activity">
    <reaction evidence="6">
        <text>1D-myo-inositol 1,4,5-trisphosphate + 2 ATP = 1D-myo-inositol 1,3,4,5,6-pentakisphosphate + 2 ADP + 2 H(+)</text>
        <dbReference type="Rhea" id="RHEA:32359"/>
        <dbReference type="ChEBI" id="CHEBI:15378"/>
        <dbReference type="ChEBI" id="CHEBI:30616"/>
        <dbReference type="ChEBI" id="CHEBI:57733"/>
        <dbReference type="ChEBI" id="CHEBI:203600"/>
        <dbReference type="ChEBI" id="CHEBI:456216"/>
        <dbReference type="EC" id="2.7.1.151"/>
    </reaction>
</comment>
<sequence>MSIPTLPEGTILLENQVAGHTFQDSAEAISMLRSAGEGFVFKPLTKPLCAVREKDFYEVVLKSEDGTLKELKDYVPNYHGIEVMNIRGKDVEFLKLNDITHGMAEPCVIDIKIGRRTWDPLATEEKRIVESSKYVRCKENVGFCIPGFQVFSINAGKMKRYGKEYGKSLDENTVIEAFKLFLNADTKLHRPLISKILCSLQKIKNWALNQRKLYLYSSSVLIAYDAKRLKEFICAPSKFMKELTCDELVSVREDPSNWIQVKMIDFAHQFPNEDGLPDTNYIHGIEHLVKIFEDILQNC</sequence>
<evidence type="ECO:0000313" key="9">
    <source>
        <dbReference type="EMBL" id="SSX19591.1"/>
    </source>
</evidence>
<dbReference type="GO" id="GO:0005737">
    <property type="term" value="C:cytoplasm"/>
    <property type="evidence" value="ECO:0007669"/>
    <property type="project" value="TreeGrafter"/>
</dbReference>
<dbReference type="PANTHER" id="PTHR12400:SF51">
    <property type="entry name" value="INOSITOL POLYPHOSPHATE MULTIKINASE"/>
    <property type="match status" value="1"/>
</dbReference>
<name>A0A336LRK6_CULSO</name>
<dbReference type="GO" id="GO:0047326">
    <property type="term" value="F:inositol-1,3,4,6-tetrakisphosphate 5-kinase activity"/>
    <property type="evidence" value="ECO:0007669"/>
    <property type="project" value="RHEA"/>
</dbReference>
<organism evidence="9">
    <name type="scientific">Culicoides sonorensis</name>
    <name type="common">Biting midge</name>
    <dbReference type="NCBI Taxonomy" id="179676"/>
    <lineage>
        <taxon>Eukaryota</taxon>
        <taxon>Metazoa</taxon>
        <taxon>Ecdysozoa</taxon>
        <taxon>Arthropoda</taxon>
        <taxon>Hexapoda</taxon>
        <taxon>Insecta</taxon>
        <taxon>Pterygota</taxon>
        <taxon>Neoptera</taxon>
        <taxon>Endopterygota</taxon>
        <taxon>Diptera</taxon>
        <taxon>Nematocera</taxon>
        <taxon>Chironomoidea</taxon>
        <taxon>Ceratopogonidae</taxon>
        <taxon>Ceratopogoninae</taxon>
        <taxon>Culicoides</taxon>
        <taxon>Monoculicoides</taxon>
    </lineage>
</organism>
<evidence type="ECO:0000256" key="1">
    <source>
        <dbReference type="ARBA" id="ARBA00007374"/>
    </source>
</evidence>
<dbReference type="VEuPathDB" id="VectorBase:CSON015113"/>
<keyword evidence="3" id="KW-0547">Nucleotide-binding</keyword>
<keyword evidence="2 8" id="KW-0808">Transferase</keyword>
<accession>A0A336LRK6</accession>
<dbReference type="SUPFAM" id="SSF56104">
    <property type="entry name" value="SAICAR synthase-like"/>
    <property type="match status" value="1"/>
</dbReference>
<evidence type="ECO:0000256" key="2">
    <source>
        <dbReference type="ARBA" id="ARBA00022679"/>
    </source>
</evidence>
<comment type="similarity">
    <text evidence="1 8">Belongs to the inositol phosphokinase (IPK) family.</text>
</comment>
<dbReference type="AlphaFoldDB" id="A0A336LRK6"/>
<dbReference type="GO" id="GO:0005634">
    <property type="term" value="C:nucleus"/>
    <property type="evidence" value="ECO:0007669"/>
    <property type="project" value="TreeGrafter"/>
</dbReference>
<evidence type="ECO:0000256" key="3">
    <source>
        <dbReference type="ARBA" id="ARBA00022741"/>
    </source>
</evidence>
<dbReference type="InterPro" id="IPR038286">
    <property type="entry name" value="IPK_sf"/>
</dbReference>
<keyword evidence="4 8" id="KW-0418">Kinase</keyword>
<dbReference type="InterPro" id="IPR005522">
    <property type="entry name" value="IPK"/>
</dbReference>
<evidence type="ECO:0000256" key="4">
    <source>
        <dbReference type="ARBA" id="ARBA00022777"/>
    </source>
</evidence>
<dbReference type="EMBL" id="UFQT01000092">
    <property type="protein sequence ID" value="SSX19591.1"/>
    <property type="molecule type" value="Genomic_DNA"/>
</dbReference>
<keyword evidence="5" id="KW-0067">ATP-binding</keyword>
<protein>
    <recommendedName>
        <fullName evidence="8">Kinase</fullName>
        <ecNumber evidence="8">2.7.-.-</ecNumber>
    </recommendedName>
</protein>
<dbReference type="GO" id="GO:0008440">
    <property type="term" value="F:inositol-1,4,5-trisphosphate 3-kinase activity"/>
    <property type="evidence" value="ECO:0007669"/>
    <property type="project" value="TreeGrafter"/>
</dbReference>
<dbReference type="EC" id="2.7.-.-" evidence="8"/>
<reference evidence="9" key="1">
    <citation type="submission" date="2018-07" db="EMBL/GenBank/DDBJ databases">
        <authorList>
            <person name="Quirk P.G."/>
            <person name="Krulwich T.A."/>
        </authorList>
    </citation>
    <scope>NUCLEOTIDE SEQUENCE</scope>
</reference>
<dbReference type="Pfam" id="PF03770">
    <property type="entry name" value="IPK"/>
    <property type="match status" value="1"/>
</dbReference>
<evidence type="ECO:0000256" key="5">
    <source>
        <dbReference type="ARBA" id="ARBA00022840"/>
    </source>
</evidence>
<evidence type="ECO:0000256" key="7">
    <source>
        <dbReference type="ARBA" id="ARBA00036525"/>
    </source>
</evidence>
<dbReference type="GO" id="GO:0032958">
    <property type="term" value="P:inositol phosphate biosynthetic process"/>
    <property type="evidence" value="ECO:0007669"/>
    <property type="project" value="InterPro"/>
</dbReference>
<evidence type="ECO:0000256" key="8">
    <source>
        <dbReference type="RuleBase" id="RU363090"/>
    </source>
</evidence>
<proteinExistence type="inferred from homology"/>
<gene>
    <name evidence="9" type="primary">CSON015113</name>
</gene>
<dbReference type="GO" id="GO:0005524">
    <property type="term" value="F:ATP binding"/>
    <property type="evidence" value="ECO:0007669"/>
    <property type="project" value="UniProtKB-KW"/>
</dbReference>
<evidence type="ECO:0000256" key="6">
    <source>
        <dbReference type="ARBA" id="ARBA00036164"/>
    </source>
</evidence>
<dbReference type="PANTHER" id="PTHR12400">
    <property type="entry name" value="INOSITOL POLYPHOSPHATE KINASE"/>
    <property type="match status" value="1"/>
</dbReference>
<dbReference type="Gene3D" id="3.30.470.160">
    <property type="entry name" value="Inositol polyphosphate kinase"/>
    <property type="match status" value="1"/>
</dbReference>
<comment type="catalytic activity">
    <reaction evidence="7">
        <text>1D-myo-inositol 1,3,4,6-tetrakisphosphate + ATP = 1D-myo-inositol 1,3,4,5,6-pentakisphosphate + ADP + H(+)</text>
        <dbReference type="Rhea" id="RHEA:12717"/>
        <dbReference type="ChEBI" id="CHEBI:15378"/>
        <dbReference type="ChEBI" id="CHEBI:30616"/>
        <dbReference type="ChEBI" id="CHEBI:57660"/>
        <dbReference type="ChEBI" id="CHEBI:57733"/>
        <dbReference type="ChEBI" id="CHEBI:456216"/>
        <dbReference type="EC" id="2.7.1.140"/>
    </reaction>
</comment>